<dbReference type="InterPro" id="IPR050763">
    <property type="entry name" value="ABC_transporter_ATP-binding"/>
</dbReference>
<dbReference type="EMBL" id="CACRTG010000046">
    <property type="protein sequence ID" value="VYT39887.1"/>
    <property type="molecule type" value="Genomic_DNA"/>
</dbReference>
<dbReference type="InterPro" id="IPR027417">
    <property type="entry name" value="P-loop_NTPase"/>
</dbReference>
<dbReference type="SUPFAM" id="SSF52540">
    <property type="entry name" value="P-loop containing nucleoside triphosphate hydrolases"/>
    <property type="match status" value="1"/>
</dbReference>
<sequence>MRLVIRGLNKRYGEKVALQDFHAVFENGIYGILGPNGAGKSTLMNILTDNLLRDSGRILCNEKEIMKMKEQYRKIMGYMPQQQQLYDSFTVNHFISYMGTLRGMNKKEIKKRMEELLPLLNLSEVRRKKIKELSGGMKQRVLLLQALLDDPQILILDEPTAGLDPKERIRIRNLISDLSGDKIVLIATHVVSDIEFISKEIVLMKNGRIVDKNCPEALQKKIAGKVFEIRITQDELPQVKKEFEISNLFRTDGEIVVRIISEQCPKKYRWAEVMPTLEDVYLYEFECLCRDV</sequence>
<protein>
    <submittedName>
        <fullName evidence="6">Putative ABC transporter ATP-binding protein YxlF</fullName>
        <ecNumber evidence="6">3.6.3.-</ecNumber>
    </submittedName>
</protein>
<dbReference type="Gene3D" id="3.40.50.300">
    <property type="entry name" value="P-loop containing nucleotide triphosphate hydrolases"/>
    <property type="match status" value="1"/>
</dbReference>
<dbReference type="PROSITE" id="PS50893">
    <property type="entry name" value="ABC_TRANSPORTER_2"/>
    <property type="match status" value="1"/>
</dbReference>
<dbReference type="PANTHER" id="PTHR42711:SF5">
    <property type="entry name" value="ABC TRANSPORTER ATP-BINDING PROTEIN NATA"/>
    <property type="match status" value="1"/>
</dbReference>
<dbReference type="AlphaFoldDB" id="A0A6N2WDJ5"/>
<proteinExistence type="inferred from homology"/>
<organism evidence="6">
    <name type="scientific">[Clostridium] nexile</name>
    <dbReference type="NCBI Taxonomy" id="29361"/>
    <lineage>
        <taxon>Bacteria</taxon>
        <taxon>Bacillati</taxon>
        <taxon>Bacillota</taxon>
        <taxon>Clostridia</taxon>
        <taxon>Lachnospirales</taxon>
        <taxon>Lachnospiraceae</taxon>
        <taxon>Tyzzerella</taxon>
    </lineage>
</organism>
<dbReference type="GO" id="GO:0016887">
    <property type="term" value="F:ATP hydrolysis activity"/>
    <property type="evidence" value="ECO:0007669"/>
    <property type="project" value="InterPro"/>
</dbReference>
<dbReference type="SMART" id="SM00382">
    <property type="entry name" value="AAA"/>
    <property type="match status" value="1"/>
</dbReference>
<evidence type="ECO:0000256" key="1">
    <source>
        <dbReference type="ARBA" id="ARBA00005417"/>
    </source>
</evidence>
<dbReference type="InterPro" id="IPR017871">
    <property type="entry name" value="ABC_transporter-like_CS"/>
</dbReference>
<evidence type="ECO:0000259" key="5">
    <source>
        <dbReference type="PROSITE" id="PS50893"/>
    </source>
</evidence>
<keyword evidence="4 6" id="KW-0067">ATP-binding</keyword>
<keyword evidence="6" id="KW-0378">Hydrolase</keyword>
<comment type="similarity">
    <text evidence="1">Belongs to the ABC transporter superfamily.</text>
</comment>
<dbReference type="GO" id="GO:0005524">
    <property type="term" value="F:ATP binding"/>
    <property type="evidence" value="ECO:0007669"/>
    <property type="project" value="UniProtKB-KW"/>
</dbReference>
<dbReference type="Pfam" id="PF00005">
    <property type="entry name" value="ABC_tran"/>
    <property type="match status" value="1"/>
</dbReference>
<dbReference type="PROSITE" id="PS00211">
    <property type="entry name" value="ABC_TRANSPORTER_1"/>
    <property type="match status" value="1"/>
</dbReference>
<feature type="domain" description="ABC transporter" evidence="5">
    <location>
        <begin position="3"/>
        <end position="231"/>
    </location>
</feature>
<accession>A0A6N2WDJ5</accession>
<dbReference type="PANTHER" id="PTHR42711">
    <property type="entry name" value="ABC TRANSPORTER ATP-BINDING PROTEIN"/>
    <property type="match status" value="1"/>
</dbReference>
<dbReference type="EC" id="3.6.3.-" evidence="6"/>
<evidence type="ECO:0000256" key="4">
    <source>
        <dbReference type="ARBA" id="ARBA00022840"/>
    </source>
</evidence>
<dbReference type="InterPro" id="IPR003439">
    <property type="entry name" value="ABC_transporter-like_ATP-bd"/>
</dbReference>
<evidence type="ECO:0000313" key="6">
    <source>
        <dbReference type="EMBL" id="VYT39887.1"/>
    </source>
</evidence>
<dbReference type="InterPro" id="IPR003593">
    <property type="entry name" value="AAA+_ATPase"/>
</dbReference>
<keyword evidence="2" id="KW-0813">Transport</keyword>
<evidence type="ECO:0000256" key="3">
    <source>
        <dbReference type="ARBA" id="ARBA00022741"/>
    </source>
</evidence>
<reference evidence="6" key="1">
    <citation type="submission" date="2019-11" db="EMBL/GenBank/DDBJ databases">
        <authorList>
            <person name="Feng L."/>
        </authorList>
    </citation>
    <scope>NUCLEOTIDE SEQUENCE</scope>
    <source>
        <strain evidence="6">CnexileLFYP112</strain>
    </source>
</reference>
<keyword evidence="3" id="KW-0547">Nucleotide-binding</keyword>
<gene>
    <name evidence="6" type="primary">yxlF_4</name>
    <name evidence="6" type="ORF">CNLFYP112_00891</name>
</gene>
<evidence type="ECO:0000256" key="2">
    <source>
        <dbReference type="ARBA" id="ARBA00022448"/>
    </source>
</evidence>
<name>A0A6N2WDJ5_9FIRM</name>